<name>H3BWX3_TETNG</name>
<dbReference type="GeneTree" id="ENSGT00940000154653"/>
<dbReference type="Ensembl" id="ENSTNIT00000002168.1">
    <property type="protein sequence ID" value="ENSTNIP00000000486.1"/>
    <property type="gene ID" value="ENSTNIG00000001452.1"/>
</dbReference>
<dbReference type="AlphaFoldDB" id="H3BWX3"/>
<organism evidence="2 3">
    <name type="scientific">Tetraodon nigroviridis</name>
    <name type="common">Spotted green pufferfish</name>
    <name type="synonym">Chelonodon nigroviridis</name>
    <dbReference type="NCBI Taxonomy" id="99883"/>
    <lineage>
        <taxon>Eukaryota</taxon>
        <taxon>Metazoa</taxon>
        <taxon>Chordata</taxon>
        <taxon>Craniata</taxon>
        <taxon>Vertebrata</taxon>
        <taxon>Euteleostomi</taxon>
        <taxon>Actinopterygii</taxon>
        <taxon>Neopterygii</taxon>
        <taxon>Teleostei</taxon>
        <taxon>Neoteleostei</taxon>
        <taxon>Acanthomorphata</taxon>
        <taxon>Eupercaria</taxon>
        <taxon>Tetraodontiformes</taxon>
        <taxon>Tetradontoidea</taxon>
        <taxon>Tetraodontidae</taxon>
        <taxon>Tetraodon</taxon>
    </lineage>
</organism>
<feature type="compositionally biased region" description="Basic and acidic residues" evidence="1">
    <location>
        <begin position="240"/>
        <end position="256"/>
    </location>
</feature>
<evidence type="ECO:0000256" key="1">
    <source>
        <dbReference type="SAM" id="MobiDB-lite"/>
    </source>
</evidence>
<dbReference type="Proteomes" id="UP000007303">
    <property type="component" value="Unassembled WGS sequence"/>
</dbReference>
<reference evidence="2" key="3">
    <citation type="submission" date="2025-09" db="UniProtKB">
        <authorList>
            <consortium name="Ensembl"/>
        </authorList>
    </citation>
    <scope>IDENTIFICATION</scope>
</reference>
<proteinExistence type="predicted"/>
<dbReference type="HOGENOM" id="CLU_732721_0_0_1"/>
<feature type="compositionally biased region" description="Low complexity" evidence="1">
    <location>
        <begin position="176"/>
        <end position="187"/>
    </location>
</feature>
<reference evidence="3" key="1">
    <citation type="journal article" date="2004" name="Nature">
        <title>Genome duplication in the teleost fish Tetraodon nigroviridis reveals the early vertebrate proto-karyotype.</title>
        <authorList>
            <person name="Jaillon O."/>
            <person name="Aury J.-M."/>
            <person name="Brunet F."/>
            <person name="Petit J.-L."/>
            <person name="Stange-Thomann N."/>
            <person name="Mauceli E."/>
            <person name="Bouneau L."/>
            <person name="Fischer C."/>
            <person name="Ozouf-Costaz C."/>
            <person name="Bernot A."/>
            <person name="Nicaud S."/>
            <person name="Jaffe D."/>
            <person name="Fisher S."/>
            <person name="Lutfalla G."/>
            <person name="Dossat C."/>
            <person name="Segurens B."/>
            <person name="Dasilva C."/>
            <person name="Salanoubat M."/>
            <person name="Levy M."/>
            <person name="Boudet N."/>
            <person name="Castellano S."/>
            <person name="Anthouard V."/>
            <person name="Jubin C."/>
            <person name="Castelli V."/>
            <person name="Katinka M."/>
            <person name="Vacherie B."/>
            <person name="Biemont C."/>
            <person name="Skalli Z."/>
            <person name="Cattolico L."/>
            <person name="Poulain J."/>
            <person name="De Berardinis V."/>
            <person name="Cruaud C."/>
            <person name="Duprat S."/>
            <person name="Brottier P."/>
            <person name="Coutanceau J.-P."/>
            <person name="Gouzy J."/>
            <person name="Parra G."/>
            <person name="Lardier G."/>
            <person name="Chapple C."/>
            <person name="McKernan K.J."/>
            <person name="McEwan P."/>
            <person name="Bosak S."/>
            <person name="Kellis M."/>
            <person name="Volff J.-N."/>
            <person name="Guigo R."/>
            <person name="Zody M.C."/>
            <person name="Mesirov J."/>
            <person name="Lindblad-Toh K."/>
            <person name="Birren B."/>
            <person name="Nusbaum C."/>
            <person name="Kahn D."/>
            <person name="Robinson-Rechavi M."/>
            <person name="Laudet V."/>
            <person name="Schachter V."/>
            <person name="Quetier F."/>
            <person name="Saurin W."/>
            <person name="Scarpelli C."/>
            <person name="Wincker P."/>
            <person name="Lander E.S."/>
            <person name="Weissenbach J."/>
            <person name="Roest Crollius H."/>
        </authorList>
    </citation>
    <scope>NUCLEOTIDE SEQUENCE [LARGE SCALE GENOMIC DNA]</scope>
</reference>
<feature type="region of interest" description="Disordered" evidence="1">
    <location>
        <begin position="291"/>
        <end position="321"/>
    </location>
</feature>
<protein>
    <recommendedName>
        <fullName evidence="4">Supervillin a</fullName>
    </recommendedName>
</protein>
<evidence type="ECO:0000313" key="2">
    <source>
        <dbReference type="Ensembl" id="ENSTNIP00000000486.1"/>
    </source>
</evidence>
<dbReference type="InParanoid" id="H3BWX3"/>
<keyword evidence="3" id="KW-1185">Reference proteome</keyword>
<feature type="compositionally biased region" description="Basic and acidic residues" evidence="1">
    <location>
        <begin position="193"/>
        <end position="227"/>
    </location>
</feature>
<feature type="compositionally biased region" description="Basic and acidic residues" evidence="1">
    <location>
        <begin position="129"/>
        <end position="151"/>
    </location>
</feature>
<feature type="compositionally biased region" description="Low complexity" evidence="1">
    <location>
        <begin position="262"/>
        <end position="276"/>
    </location>
</feature>
<reference evidence="2" key="2">
    <citation type="submission" date="2025-08" db="UniProtKB">
        <authorList>
            <consortium name="Ensembl"/>
        </authorList>
    </citation>
    <scope>IDENTIFICATION</scope>
</reference>
<accession>H3BWX3</accession>
<sequence>LGRKERVARRLEGIQGDAAPVLVTGGLVANRMLEEDPPRYTRASDPGEARLRGENTPSSWFLCTGSDTLILYQPVCNAFVTCRSSDSSLASKAERIARYKAERRRQLSERYGILLDQEPEVEYTPQYRSWRDPDVCDDPKNSRRGRGRQDADENGAEPRVAYRSGVGRVYMRTHPDQQSTSSPSHTHQPPPQERARRASEQEKVMNMENYHRGGVQEKSRSSRKSQEQHGPPPPQQHQCQGEDHQEPSSTSSKDHQSLTGVLSSPRSSRRASLPAARYGISPGDLFIEQQAQSILSRQGTHVSPSQQQTAEADEEKLDDRAKMSVAAKRSLFRELERTSEGAVPKPRSRNAAVERRMRRVQDRAHTQPVTSVEVVNAS</sequence>
<feature type="region of interest" description="Disordered" evidence="1">
    <location>
        <begin position="335"/>
        <end position="378"/>
    </location>
</feature>
<evidence type="ECO:0000313" key="3">
    <source>
        <dbReference type="Proteomes" id="UP000007303"/>
    </source>
</evidence>
<feature type="compositionally biased region" description="Basic and acidic residues" evidence="1">
    <location>
        <begin position="352"/>
        <end position="365"/>
    </location>
</feature>
<feature type="region of interest" description="Disordered" evidence="1">
    <location>
        <begin position="125"/>
        <end position="276"/>
    </location>
</feature>
<evidence type="ECO:0008006" key="4">
    <source>
        <dbReference type="Google" id="ProtNLM"/>
    </source>
</evidence>
<dbReference type="STRING" id="99883.ENSTNIP00000000486"/>
<feature type="compositionally biased region" description="Polar residues" evidence="1">
    <location>
        <begin position="291"/>
        <end position="310"/>
    </location>
</feature>